<evidence type="ECO:0000259" key="1">
    <source>
        <dbReference type="Pfam" id="PF09012"/>
    </source>
</evidence>
<dbReference type="EMBL" id="AP024718">
    <property type="protein sequence ID" value="BCX89666.1"/>
    <property type="molecule type" value="Genomic_DNA"/>
</dbReference>
<dbReference type="RefSeq" id="WP_286292076.1">
    <property type="nucleotide sequence ID" value="NZ_AP024718.1"/>
</dbReference>
<dbReference type="Proteomes" id="UP001321450">
    <property type="component" value="Chromosome"/>
</dbReference>
<sequence>MLTRLLERVRQGSVDVRRLAEELGTSEALVRQMLAELERLGYLKRPSRCGLTPCSRCPLQGGCVRLWYVREGKTGEHGNDQPLER</sequence>
<gene>
    <name evidence="2" type="ORF">MIN45_P2039</name>
</gene>
<feature type="domain" description="Transcriptional regulator HTH-type FeoC" evidence="1">
    <location>
        <begin position="10"/>
        <end position="58"/>
    </location>
</feature>
<accession>A0AAU9CCM8</accession>
<dbReference type="KEGG" id="meiy:MIN45_P2039"/>
<dbReference type="InterPro" id="IPR036390">
    <property type="entry name" value="WH_DNA-bd_sf"/>
</dbReference>
<dbReference type="InterPro" id="IPR015102">
    <property type="entry name" value="Tscrpt_reg_HTH_FeoC"/>
</dbReference>
<name>A0AAU9CCM8_9GAMM</name>
<dbReference type="SUPFAM" id="SSF46785">
    <property type="entry name" value="Winged helix' DNA-binding domain"/>
    <property type="match status" value="1"/>
</dbReference>
<reference evidence="3" key="1">
    <citation type="journal article" date="2024" name="Int. J. Syst. Evol. Microbiol.">
        <title>Methylomarinovum tepidoasis sp. nov., a moderately thermophilic methanotroph of the family Methylothermaceae isolated from a deep-sea hydrothermal field.</title>
        <authorList>
            <person name="Hirayama H."/>
            <person name="Takaki Y."/>
            <person name="Abe M."/>
            <person name="Miyazaki M."/>
            <person name="Uematsu K."/>
            <person name="Matsui Y."/>
            <person name="Takai K."/>
        </authorList>
    </citation>
    <scope>NUCLEOTIDE SEQUENCE [LARGE SCALE GENOMIC DNA]</scope>
    <source>
        <strain evidence="3">IN45</strain>
    </source>
</reference>
<dbReference type="AlphaFoldDB" id="A0AAU9CCM8"/>
<evidence type="ECO:0000313" key="3">
    <source>
        <dbReference type="Proteomes" id="UP001321450"/>
    </source>
</evidence>
<proteinExistence type="predicted"/>
<keyword evidence="3" id="KW-1185">Reference proteome</keyword>
<organism evidence="2 3">
    <name type="scientific">Methylomarinovum tepidoasis</name>
    <dbReference type="NCBI Taxonomy" id="2840183"/>
    <lineage>
        <taxon>Bacteria</taxon>
        <taxon>Pseudomonadati</taxon>
        <taxon>Pseudomonadota</taxon>
        <taxon>Gammaproteobacteria</taxon>
        <taxon>Methylococcales</taxon>
        <taxon>Methylothermaceae</taxon>
        <taxon>Methylomarinovum</taxon>
    </lineage>
</organism>
<evidence type="ECO:0000313" key="2">
    <source>
        <dbReference type="EMBL" id="BCX89666.1"/>
    </source>
</evidence>
<dbReference type="Gene3D" id="1.10.10.10">
    <property type="entry name" value="Winged helix-like DNA-binding domain superfamily/Winged helix DNA-binding domain"/>
    <property type="match status" value="1"/>
</dbReference>
<protein>
    <recommendedName>
        <fullName evidence="1">Transcriptional regulator HTH-type FeoC domain-containing protein</fullName>
    </recommendedName>
</protein>
<dbReference type="Pfam" id="PF09012">
    <property type="entry name" value="FeoC"/>
    <property type="match status" value="1"/>
</dbReference>
<dbReference type="InterPro" id="IPR036388">
    <property type="entry name" value="WH-like_DNA-bd_sf"/>
</dbReference>